<gene>
    <name evidence="1" type="ORF">OB919_13480</name>
</gene>
<dbReference type="AlphaFoldDB" id="A0AAP2ZA56"/>
<organism evidence="1 2">
    <name type="scientific">Natronosalvus hydrolyticus</name>
    <dbReference type="NCBI Taxonomy" id="2979988"/>
    <lineage>
        <taxon>Archaea</taxon>
        <taxon>Methanobacteriati</taxon>
        <taxon>Methanobacteriota</taxon>
        <taxon>Stenosarchaea group</taxon>
        <taxon>Halobacteria</taxon>
        <taxon>Halobacteriales</taxon>
        <taxon>Natrialbaceae</taxon>
        <taxon>Natronosalvus</taxon>
    </lineage>
</organism>
<comment type="caution">
    <text evidence="1">The sequence shown here is derived from an EMBL/GenBank/DDBJ whole genome shotgun (WGS) entry which is preliminary data.</text>
</comment>
<protein>
    <submittedName>
        <fullName evidence="1">Uncharacterized protein</fullName>
    </submittedName>
</protein>
<dbReference type="Proteomes" id="UP001321047">
    <property type="component" value="Unassembled WGS sequence"/>
</dbReference>
<reference evidence="1 2" key="1">
    <citation type="submission" date="2022-09" db="EMBL/GenBank/DDBJ databases">
        <title>Enrichment on poylsaccharides allowed isolation of novel metabolic and taxonomic groups of Haloarchaea.</title>
        <authorList>
            <person name="Sorokin D.Y."/>
            <person name="Elcheninov A.G."/>
            <person name="Khizhniak T.V."/>
            <person name="Kolganova T.V."/>
            <person name="Kublanov I.V."/>
        </authorList>
    </citation>
    <scope>NUCLEOTIDE SEQUENCE [LARGE SCALE GENOMIC DNA]</scope>
    <source>
        <strain evidence="1 2">AArc-curdl1</strain>
    </source>
</reference>
<evidence type="ECO:0000313" key="2">
    <source>
        <dbReference type="Proteomes" id="UP001321047"/>
    </source>
</evidence>
<sequence length="83" mass="9180">MSKAEPSPVSLSNDADSTVWQTVQPFLEGSTRPKYEVKDGAEISQTSLEDDLVVVRRTSALDGRQNEYTIPKPVLSETLDILE</sequence>
<evidence type="ECO:0000313" key="1">
    <source>
        <dbReference type="EMBL" id="MCU4752975.1"/>
    </source>
</evidence>
<dbReference type="RefSeq" id="WP_342809300.1">
    <property type="nucleotide sequence ID" value="NZ_JAOPJZ010000011.1"/>
</dbReference>
<name>A0AAP2ZA56_9EURY</name>
<proteinExistence type="predicted"/>
<keyword evidence="2" id="KW-1185">Reference proteome</keyword>
<dbReference type="EMBL" id="JAOPJZ010000011">
    <property type="protein sequence ID" value="MCU4752975.1"/>
    <property type="molecule type" value="Genomic_DNA"/>
</dbReference>
<accession>A0AAP2ZA56</accession>